<sequence>MADTEDMSVWTRMDDDLAGGNLITDSSSEGLAVYDNSSSHDEGNPSVEEEFVSATSVDDNDQSGHTAEKSGSIDFNNMPDTVSNAIISIMVDTPK</sequence>
<dbReference type="EMBL" id="JBJQND010000004">
    <property type="protein sequence ID" value="KAL3878571.1"/>
    <property type="molecule type" value="Genomic_DNA"/>
</dbReference>
<evidence type="ECO:0000256" key="1">
    <source>
        <dbReference type="SAM" id="MobiDB-lite"/>
    </source>
</evidence>
<accession>A0ABD3WX84</accession>
<evidence type="ECO:0000313" key="3">
    <source>
        <dbReference type="Proteomes" id="UP001634394"/>
    </source>
</evidence>
<proteinExistence type="predicted"/>
<dbReference type="AlphaFoldDB" id="A0ABD3WX84"/>
<feature type="region of interest" description="Disordered" evidence="1">
    <location>
        <begin position="31"/>
        <end position="76"/>
    </location>
</feature>
<organism evidence="2 3">
    <name type="scientific">Sinanodonta woodiana</name>
    <name type="common">Chinese pond mussel</name>
    <name type="synonym">Anodonta woodiana</name>
    <dbReference type="NCBI Taxonomy" id="1069815"/>
    <lineage>
        <taxon>Eukaryota</taxon>
        <taxon>Metazoa</taxon>
        <taxon>Spiralia</taxon>
        <taxon>Lophotrochozoa</taxon>
        <taxon>Mollusca</taxon>
        <taxon>Bivalvia</taxon>
        <taxon>Autobranchia</taxon>
        <taxon>Heteroconchia</taxon>
        <taxon>Palaeoheterodonta</taxon>
        <taxon>Unionida</taxon>
        <taxon>Unionoidea</taxon>
        <taxon>Unionidae</taxon>
        <taxon>Unioninae</taxon>
        <taxon>Sinanodonta</taxon>
    </lineage>
</organism>
<evidence type="ECO:0000313" key="2">
    <source>
        <dbReference type="EMBL" id="KAL3878571.1"/>
    </source>
</evidence>
<comment type="caution">
    <text evidence="2">The sequence shown here is derived from an EMBL/GenBank/DDBJ whole genome shotgun (WGS) entry which is preliminary data.</text>
</comment>
<reference evidence="2 3" key="1">
    <citation type="submission" date="2024-11" db="EMBL/GenBank/DDBJ databases">
        <title>Chromosome-level genome assembly of the freshwater bivalve Anodonta woodiana.</title>
        <authorList>
            <person name="Chen X."/>
        </authorList>
    </citation>
    <scope>NUCLEOTIDE SEQUENCE [LARGE SCALE GENOMIC DNA]</scope>
    <source>
        <strain evidence="2">MN2024</strain>
        <tissue evidence="2">Gills</tissue>
    </source>
</reference>
<name>A0ABD3WX84_SINWO</name>
<dbReference type="Proteomes" id="UP001634394">
    <property type="component" value="Unassembled WGS sequence"/>
</dbReference>
<protein>
    <submittedName>
        <fullName evidence="2">Uncharacterized protein</fullName>
    </submittedName>
</protein>
<keyword evidence="3" id="KW-1185">Reference proteome</keyword>
<gene>
    <name evidence="2" type="ORF">ACJMK2_030908</name>
</gene>